<organism evidence="1">
    <name type="scientific">Siphoviridae sp. ct3R43</name>
    <dbReference type="NCBI Taxonomy" id="2825321"/>
    <lineage>
        <taxon>Viruses</taxon>
        <taxon>Duplodnaviria</taxon>
        <taxon>Heunggongvirae</taxon>
        <taxon>Uroviricota</taxon>
        <taxon>Caudoviricetes</taxon>
    </lineage>
</organism>
<dbReference type="EMBL" id="BK016262">
    <property type="protein sequence ID" value="DAG05615.1"/>
    <property type="molecule type" value="Genomic_DNA"/>
</dbReference>
<sequence length="110" mass="12370">MTADEKLIRLKRMMRLPDTDDDTLSAFLDFTRDEILSWRYGATGSIPDDVTDVPQEYESVQLNAVMIGFSQIGGEGETAHNENGISRQFGYSSCLEYIHKNVMPYVGVIS</sequence>
<protein>
    <recommendedName>
        <fullName evidence="2">Phage gp6-like head-tail connector protein</fullName>
    </recommendedName>
</protein>
<proteinExistence type="predicted"/>
<evidence type="ECO:0000313" key="1">
    <source>
        <dbReference type="EMBL" id="DAG05615.1"/>
    </source>
</evidence>
<reference evidence="1" key="1">
    <citation type="journal article" date="2021" name="Proc. Natl. Acad. Sci. U.S.A.">
        <title>A Catalog of Tens of Thousands of Viruses from Human Metagenomes Reveals Hidden Associations with Chronic Diseases.</title>
        <authorList>
            <person name="Tisza M.J."/>
            <person name="Buck C.B."/>
        </authorList>
    </citation>
    <scope>NUCLEOTIDE SEQUENCE</scope>
    <source>
        <strain evidence="1">Ct3R43</strain>
    </source>
</reference>
<evidence type="ECO:0008006" key="2">
    <source>
        <dbReference type="Google" id="ProtNLM"/>
    </source>
</evidence>
<accession>A0A8S5VGA1</accession>
<name>A0A8S5VGA1_9CAUD</name>